<dbReference type="AlphaFoldDB" id="A0A0E9XCI0"/>
<proteinExistence type="predicted"/>
<protein>
    <submittedName>
        <fullName evidence="1">Uncharacterized protein</fullName>
    </submittedName>
</protein>
<accession>A0A0E9XCI0</accession>
<sequence length="18" mass="2138">MLDPILPTLKITPKRWNT</sequence>
<reference evidence="1" key="2">
    <citation type="journal article" date="2015" name="Fish Shellfish Immunol.">
        <title>Early steps in the European eel (Anguilla anguilla)-Vibrio vulnificus interaction in the gills: Role of the RtxA13 toxin.</title>
        <authorList>
            <person name="Callol A."/>
            <person name="Pajuelo D."/>
            <person name="Ebbesson L."/>
            <person name="Teles M."/>
            <person name="MacKenzie S."/>
            <person name="Amaro C."/>
        </authorList>
    </citation>
    <scope>NUCLEOTIDE SEQUENCE</scope>
</reference>
<name>A0A0E9XCI0_ANGAN</name>
<reference evidence="1" key="1">
    <citation type="submission" date="2014-11" db="EMBL/GenBank/DDBJ databases">
        <authorList>
            <person name="Amaro Gonzalez C."/>
        </authorList>
    </citation>
    <scope>NUCLEOTIDE SEQUENCE</scope>
</reference>
<dbReference type="EMBL" id="GBXM01009199">
    <property type="protein sequence ID" value="JAH99378.1"/>
    <property type="molecule type" value="Transcribed_RNA"/>
</dbReference>
<evidence type="ECO:0000313" key="1">
    <source>
        <dbReference type="EMBL" id="JAH99378.1"/>
    </source>
</evidence>
<organism evidence="1">
    <name type="scientific">Anguilla anguilla</name>
    <name type="common">European freshwater eel</name>
    <name type="synonym">Muraena anguilla</name>
    <dbReference type="NCBI Taxonomy" id="7936"/>
    <lineage>
        <taxon>Eukaryota</taxon>
        <taxon>Metazoa</taxon>
        <taxon>Chordata</taxon>
        <taxon>Craniata</taxon>
        <taxon>Vertebrata</taxon>
        <taxon>Euteleostomi</taxon>
        <taxon>Actinopterygii</taxon>
        <taxon>Neopterygii</taxon>
        <taxon>Teleostei</taxon>
        <taxon>Anguilliformes</taxon>
        <taxon>Anguillidae</taxon>
        <taxon>Anguilla</taxon>
    </lineage>
</organism>